<dbReference type="Pfam" id="PF00667">
    <property type="entry name" value="FAD_binding_1"/>
    <property type="match status" value="1"/>
</dbReference>
<feature type="region of interest" description="Disordered" evidence="10">
    <location>
        <begin position="221"/>
        <end position="241"/>
    </location>
</feature>
<organism evidence="13 14">
    <name type="scientific">Scytalidium lignicola</name>
    <name type="common">Hyphomycete</name>
    <dbReference type="NCBI Taxonomy" id="5539"/>
    <lineage>
        <taxon>Eukaryota</taxon>
        <taxon>Fungi</taxon>
        <taxon>Dikarya</taxon>
        <taxon>Ascomycota</taxon>
        <taxon>Pezizomycotina</taxon>
        <taxon>Leotiomycetes</taxon>
        <taxon>Leotiomycetes incertae sedis</taxon>
        <taxon>Scytalidium</taxon>
    </lineage>
</organism>
<comment type="cofactor">
    <cofactor evidence="2">
        <name>FAD</name>
        <dbReference type="ChEBI" id="CHEBI:57692"/>
    </cofactor>
</comment>
<name>A0A3E2HNE5_SCYLI</name>
<sequence>MTSQTNGQSHDRSALVLYASETGNSQDVAEELGRTAERLHFLTQVLDMDSIELSDLLKFTVIIFAVSTTGQGEFPRNSRKFWKSLLRKRLPPDYLDHMTFALFGLGDSSYPKFDFAARKLHKRLLQLSAKELYPFGEADEQHPEGIDGTFVDWAAEFSKHLLSSYPLPHGLAPIPPDLPLPPKYLLELSSSEQPPDETSKSSSPSEMAYLLDEIQKRRSEQITGNVDSHSGNLNEQGNREYVNGPVEGEAITDKTAPPEDLLPVPGVVEALLTKNERITPESHWQDVRELTFLLPERIKYEPGDTIDIYPKNFPKDVQALIDLMDWVTVADMPLTFTATSPDHFHAKSLTSLVPHLYPLQNTTLRQLLTHNLDITAIPKRSFFSTISHFTDDPMHKERLLEFCNPIYTDELFDYTTRPRRSILEVLHDFPSLRIPWNQATSIFPLIRPRTFSISSGGALKQSSEAGYVRVQLLVAIVKYRTILRKIRQGLCSRYITSLQPNTILNVKLSRGTSFYSKIKSEPTTPLILVCPGTGVAPARALIWERLAHLSEGQPAGRTVLFFGNRNQDADFFYSHEWTQQPLMREFLEVYTAFSRDQREKNYVQDALRRESKLVYKLLMENAVVVVCGSSGKMPLAVRSALVDVMVEQEAPDGSWKSREAAEGYMNLLEKRGRYIQETW</sequence>
<evidence type="ECO:0000313" key="13">
    <source>
        <dbReference type="EMBL" id="RFU34896.1"/>
    </source>
</evidence>
<dbReference type="FunFam" id="1.20.990.10:FF:000013">
    <property type="entry name" value="NADPH-dependent diflavin oxidoreductase 1"/>
    <property type="match status" value="1"/>
</dbReference>
<dbReference type="InterPro" id="IPR001709">
    <property type="entry name" value="Flavoprot_Pyr_Nucl_cyt_Rdtase"/>
</dbReference>
<reference evidence="13 14" key="1">
    <citation type="submission" date="2018-05" db="EMBL/GenBank/DDBJ databases">
        <title>Draft genome sequence of Scytalidium lignicola DSM 105466, a ubiquitous saprotrophic fungus.</title>
        <authorList>
            <person name="Buettner E."/>
            <person name="Gebauer A.M."/>
            <person name="Hofrichter M."/>
            <person name="Liers C."/>
            <person name="Kellner H."/>
        </authorList>
    </citation>
    <scope>NUCLEOTIDE SEQUENCE [LARGE SCALE GENOMIC DNA]</scope>
    <source>
        <strain evidence="13 14">DSM 105466</strain>
    </source>
</reference>
<dbReference type="Pfam" id="PF00175">
    <property type="entry name" value="NAD_binding_1"/>
    <property type="match status" value="1"/>
</dbReference>
<dbReference type="Proteomes" id="UP000258309">
    <property type="component" value="Unassembled WGS sequence"/>
</dbReference>
<evidence type="ECO:0000256" key="6">
    <source>
        <dbReference type="ARBA" id="ARBA00022643"/>
    </source>
</evidence>
<feature type="domain" description="Flavodoxin-like" evidence="11">
    <location>
        <begin position="14"/>
        <end position="158"/>
    </location>
</feature>
<feature type="non-terminal residue" evidence="13">
    <location>
        <position position="679"/>
    </location>
</feature>
<dbReference type="InterPro" id="IPR029039">
    <property type="entry name" value="Flavoprotein-like_sf"/>
</dbReference>
<dbReference type="InterPro" id="IPR039261">
    <property type="entry name" value="FNR_nucleotide-bd"/>
</dbReference>
<dbReference type="PRINTS" id="PR00369">
    <property type="entry name" value="FLAVODOXIN"/>
</dbReference>
<dbReference type="Pfam" id="PF00258">
    <property type="entry name" value="Flavodoxin_1"/>
    <property type="match status" value="1"/>
</dbReference>
<dbReference type="InterPro" id="IPR001094">
    <property type="entry name" value="Flavdoxin-like"/>
</dbReference>
<dbReference type="AlphaFoldDB" id="A0A3E2HNE5"/>
<evidence type="ECO:0008006" key="15">
    <source>
        <dbReference type="Google" id="ProtNLM"/>
    </source>
</evidence>
<dbReference type="SUPFAM" id="SSF63380">
    <property type="entry name" value="Riboflavin synthase domain-like"/>
    <property type="match status" value="1"/>
</dbReference>
<dbReference type="GO" id="GO:0160246">
    <property type="term" value="F:NADPH-iron-sulfur [2Fe-2S] protein oxidoreductase activity"/>
    <property type="evidence" value="ECO:0007669"/>
    <property type="project" value="InterPro"/>
</dbReference>
<dbReference type="FunFam" id="3.40.50.360:FF:000015">
    <property type="entry name" value="NADPH-dependent diflavin oxidoreductase 1"/>
    <property type="match status" value="1"/>
</dbReference>
<dbReference type="STRING" id="5539.A0A3E2HNE5"/>
<dbReference type="Gene3D" id="2.40.30.10">
    <property type="entry name" value="Translation factors"/>
    <property type="match status" value="1"/>
</dbReference>
<keyword evidence="14" id="KW-1185">Reference proteome</keyword>
<dbReference type="GO" id="GO:0016651">
    <property type="term" value="F:oxidoreductase activity, acting on NAD(P)H"/>
    <property type="evidence" value="ECO:0007669"/>
    <property type="project" value="UniProtKB-ARBA"/>
</dbReference>
<keyword evidence="8" id="KW-0521">NADP</keyword>
<dbReference type="GO" id="GO:0005634">
    <property type="term" value="C:nucleus"/>
    <property type="evidence" value="ECO:0007669"/>
    <property type="project" value="UniProtKB-ARBA"/>
</dbReference>
<dbReference type="InterPro" id="IPR017938">
    <property type="entry name" value="Riboflavin_synthase-like_b-brl"/>
</dbReference>
<dbReference type="SUPFAM" id="SSF52343">
    <property type="entry name" value="Ferredoxin reductase-like, C-terminal NADP-linked domain"/>
    <property type="match status" value="1"/>
</dbReference>
<comment type="cofactor">
    <cofactor evidence="1">
        <name>FMN</name>
        <dbReference type="ChEBI" id="CHEBI:58210"/>
    </cofactor>
</comment>
<dbReference type="GO" id="GO:0050660">
    <property type="term" value="F:flavin adenine dinucleotide binding"/>
    <property type="evidence" value="ECO:0007669"/>
    <property type="project" value="TreeGrafter"/>
</dbReference>
<evidence type="ECO:0000256" key="1">
    <source>
        <dbReference type="ARBA" id="ARBA00001917"/>
    </source>
</evidence>
<comment type="caution">
    <text evidence="13">The sequence shown here is derived from an EMBL/GenBank/DDBJ whole genome shotgun (WGS) entry which is preliminary data.</text>
</comment>
<comment type="subcellular location">
    <subcellularLocation>
        <location evidence="3">Cytoplasm</location>
    </subcellularLocation>
</comment>
<dbReference type="Gene3D" id="3.40.50.80">
    <property type="entry name" value="Nucleotide-binding domain of ferredoxin-NADP reductase (FNR) module"/>
    <property type="match status" value="1"/>
</dbReference>
<keyword evidence="5" id="KW-0285">Flavoprotein</keyword>
<dbReference type="GO" id="GO:0005829">
    <property type="term" value="C:cytosol"/>
    <property type="evidence" value="ECO:0007669"/>
    <property type="project" value="TreeGrafter"/>
</dbReference>
<evidence type="ECO:0000256" key="10">
    <source>
        <dbReference type="SAM" id="MobiDB-lite"/>
    </source>
</evidence>
<evidence type="ECO:0000259" key="12">
    <source>
        <dbReference type="PROSITE" id="PS51384"/>
    </source>
</evidence>
<dbReference type="InterPro" id="IPR001433">
    <property type="entry name" value="OxRdtase_FAD/NAD-bd"/>
</dbReference>
<dbReference type="OMA" id="DIMSIPR"/>
<evidence type="ECO:0000256" key="9">
    <source>
        <dbReference type="ARBA" id="ARBA00023002"/>
    </source>
</evidence>
<evidence type="ECO:0000256" key="4">
    <source>
        <dbReference type="ARBA" id="ARBA00022490"/>
    </source>
</evidence>
<dbReference type="InterPro" id="IPR017927">
    <property type="entry name" value="FAD-bd_FR_type"/>
</dbReference>
<dbReference type="PANTHER" id="PTHR19384:SF10">
    <property type="entry name" value="NADPH-DEPENDENT DIFLAVIN OXIDOREDUCTASE 1"/>
    <property type="match status" value="1"/>
</dbReference>
<feature type="domain" description="FAD-binding FR-type" evidence="12">
    <location>
        <begin position="265"/>
        <end position="516"/>
    </location>
</feature>
<dbReference type="PANTHER" id="PTHR19384">
    <property type="entry name" value="NITRIC OXIDE SYNTHASE-RELATED"/>
    <property type="match status" value="1"/>
</dbReference>
<dbReference type="PROSITE" id="PS51384">
    <property type="entry name" value="FAD_FR"/>
    <property type="match status" value="1"/>
</dbReference>
<dbReference type="OrthoDB" id="1856718at2759"/>
<dbReference type="GO" id="GO:0010181">
    <property type="term" value="F:FMN binding"/>
    <property type="evidence" value="ECO:0007669"/>
    <property type="project" value="InterPro"/>
</dbReference>
<feature type="non-terminal residue" evidence="13">
    <location>
        <position position="1"/>
    </location>
</feature>
<gene>
    <name evidence="13" type="ORF">B7463_g1473</name>
</gene>
<evidence type="ECO:0000256" key="5">
    <source>
        <dbReference type="ARBA" id="ARBA00022630"/>
    </source>
</evidence>
<evidence type="ECO:0000259" key="11">
    <source>
        <dbReference type="PROSITE" id="PS50902"/>
    </source>
</evidence>
<proteinExistence type="inferred from homology"/>
<keyword evidence="4" id="KW-0963">Cytoplasm</keyword>
<keyword evidence="7" id="KW-0274">FAD</keyword>
<keyword evidence="6" id="KW-0288">FMN</keyword>
<dbReference type="Gene3D" id="1.20.990.10">
    <property type="entry name" value="NADPH-cytochrome p450 Reductase, Chain A, domain 3"/>
    <property type="match status" value="1"/>
</dbReference>
<keyword evidence="9" id="KW-0560">Oxidoreductase</keyword>
<evidence type="ECO:0000256" key="2">
    <source>
        <dbReference type="ARBA" id="ARBA00001974"/>
    </source>
</evidence>
<dbReference type="SUPFAM" id="SSF52218">
    <property type="entry name" value="Flavoproteins"/>
    <property type="match status" value="1"/>
</dbReference>
<dbReference type="InterPro" id="IPR023173">
    <property type="entry name" value="NADPH_Cyt_P450_Rdtase_alpha"/>
</dbReference>
<evidence type="ECO:0000313" key="14">
    <source>
        <dbReference type="Proteomes" id="UP000258309"/>
    </source>
</evidence>
<feature type="compositionally biased region" description="Polar residues" evidence="10">
    <location>
        <begin position="221"/>
        <end position="236"/>
    </location>
</feature>
<dbReference type="PRINTS" id="PR00371">
    <property type="entry name" value="FPNCR"/>
</dbReference>
<evidence type="ECO:0000256" key="8">
    <source>
        <dbReference type="ARBA" id="ARBA00022857"/>
    </source>
</evidence>
<protein>
    <recommendedName>
        <fullName evidence="15">NADPH-dependent FMN and FAD-containing oxidoreductase</fullName>
    </recommendedName>
</protein>
<accession>A0A3E2HNE5</accession>
<dbReference type="EMBL" id="NCSJ02000015">
    <property type="protein sequence ID" value="RFU34896.1"/>
    <property type="molecule type" value="Genomic_DNA"/>
</dbReference>
<dbReference type="InterPro" id="IPR008254">
    <property type="entry name" value="Flavodoxin/NO_synth"/>
</dbReference>
<evidence type="ECO:0000256" key="3">
    <source>
        <dbReference type="ARBA" id="ARBA00004496"/>
    </source>
</evidence>
<dbReference type="Gene3D" id="3.40.50.360">
    <property type="match status" value="1"/>
</dbReference>
<dbReference type="InterPro" id="IPR003097">
    <property type="entry name" value="CysJ-like_FAD-binding"/>
</dbReference>
<dbReference type="PROSITE" id="PS50902">
    <property type="entry name" value="FLAVODOXIN_LIKE"/>
    <property type="match status" value="1"/>
</dbReference>
<dbReference type="FunFam" id="3.40.50.80:FF:000032">
    <property type="entry name" value="NADPH-dependent diflavin oxidoreductase 1"/>
    <property type="match status" value="1"/>
</dbReference>
<dbReference type="InterPro" id="IPR028879">
    <property type="entry name" value="NDOR1"/>
</dbReference>
<evidence type="ECO:0000256" key="7">
    <source>
        <dbReference type="ARBA" id="ARBA00022827"/>
    </source>
</evidence>
<dbReference type="HAMAP" id="MF_03178">
    <property type="entry name" value="NDOR1"/>
    <property type="match status" value="1"/>
</dbReference>